<dbReference type="InterPro" id="IPR055951">
    <property type="entry name" value="DUF7529"/>
</dbReference>
<reference evidence="1 2" key="1">
    <citation type="submission" date="2015-08" db="EMBL/GenBank/DDBJ databases">
        <title>Genomes of Isolates from Cabo Rojo, PR.</title>
        <authorList>
            <person name="Sanchez-Nieves R.L."/>
            <person name="Montalvo-Rodriguez R."/>
        </authorList>
    </citation>
    <scope>NUCLEOTIDE SEQUENCE [LARGE SCALE GENOMIC DNA]</scope>
    <source>
        <strain evidence="1 2">5</strain>
    </source>
</reference>
<dbReference type="PATRIC" id="fig|1705389.3.peg.2766"/>
<keyword evidence="2" id="KW-1185">Reference proteome</keyword>
<dbReference type="AlphaFoldDB" id="A0A0M9AQJ5"/>
<accession>A0A0M9AQJ5</accession>
<dbReference type="RefSeq" id="WP_053771891.1">
    <property type="nucleotide sequence ID" value="NZ_LIST01000003.1"/>
</dbReference>
<evidence type="ECO:0000313" key="2">
    <source>
        <dbReference type="Proteomes" id="UP000037747"/>
    </source>
</evidence>
<dbReference type="Pfam" id="PF24373">
    <property type="entry name" value="DUF7529"/>
    <property type="match status" value="1"/>
</dbReference>
<name>A0A0M9AQJ5_9EURY</name>
<organism evidence="1 2">
    <name type="scientific">Halorubrum tropicale</name>
    <dbReference type="NCBI Taxonomy" id="1765655"/>
    <lineage>
        <taxon>Archaea</taxon>
        <taxon>Methanobacteriati</taxon>
        <taxon>Methanobacteriota</taxon>
        <taxon>Stenosarchaea group</taxon>
        <taxon>Halobacteria</taxon>
        <taxon>Halobacteriales</taxon>
        <taxon>Haloferacaceae</taxon>
        <taxon>Halorubrum</taxon>
    </lineage>
</organism>
<protein>
    <submittedName>
        <fullName evidence="1">Uncharacterized protein</fullName>
    </submittedName>
</protein>
<gene>
    <name evidence="1" type="ORF">AMR74_09895</name>
</gene>
<dbReference type="Proteomes" id="UP000037747">
    <property type="component" value="Unassembled WGS sequence"/>
</dbReference>
<dbReference type="EMBL" id="LIST01000003">
    <property type="protein sequence ID" value="KOX96722.1"/>
    <property type="molecule type" value="Genomic_DNA"/>
</dbReference>
<comment type="caution">
    <text evidence="1">The sequence shown here is derived from an EMBL/GenBank/DDBJ whole genome shotgun (WGS) entry which is preliminary data.</text>
</comment>
<proteinExistence type="predicted"/>
<dbReference type="STRING" id="1765655.AMR74_09895"/>
<evidence type="ECO:0000313" key="1">
    <source>
        <dbReference type="EMBL" id="KOX96722.1"/>
    </source>
</evidence>
<dbReference type="OrthoDB" id="325206at2157"/>
<sequence>MDGPDPGPQWDAVEADAESTAAAYGERGWTAIAGHPGQVNPVADAARIDVLLPGSEFDDALAAVEDAAIDGVDVYAGAAEGVAYRLVVATDESAQVALCVPTYLGSDDLAALRAAAEAADALTVRLRPLDDRDHVEVAIDEPAVFFDAPEA</sequence>